<dbReference type="EMBL" id="CAXLJM020000057">
    <property type="protein sequence ID" value="CAL8118176.1"/>
    <property type="molecule type" value="Genomic_DNA"/>
</dbReference>
<protein>
    <submittedName>
        <fullName evidence="3">Uncharacterized protein</fullName>
    </submittedName>
</protein>
<evidence type="ECO:0000313" key="4">
    <source>
        <dbReference type="Proteomes" id="UP001642540"/>
    </source>
</evidence>
<sequence length="271" mass="27561">MGKVLPILIVIVFQSAHIALSKPLEVKDGSSTIQSNQQTTGSVSGFANSTAQGNGTPNSAVAYAWQGGQTSAQGAQSATAENGVAQAGTNGTSTCLQGYMGHAGGPNSTQADSSGNATCITTYSEDGSQNTALERKIRPPVITMNNSLAQLGNGVSEQSHGSLSSVGGPSGGALSIYAGGFANTPQVQMSVLQSNIDALGSPSVAQQEVSNEQNLDADEETFISLGGGHFNHMSGGLSSVQGLGTSFNNAWNSHAETDDEDEMDNEAEKDS</sequence>
<name>A0ABP1R2E2_9HEXA</name>
<feature type="compositionally biased region" description="Polar residues" evidence="1">
    <location>
        <begin position="29"/>
        <end position="52"/>
    </location>
</feature>
<evidence type="ECO:0000256" key="1">
    <source>
        <dbReference type="SAM" id="MobiDB-lite"/>
    </source>
</evidence>
<feature type="chain" id="PRO_5046023205" evidence="2">
    <location>
        <begin position="22"/>
        <end position="271"/>
    </location>
</feature>
<dbReference type="Proteomes" id="UP001642540">
    <property type="component" value="Unassembled WGS sequence"/>
</dbReference>
<feature type="region of interest" description="Disordered" evidence="1">
    <location>
        <begin position="248"/>
        <end position="271"/>
    </location>
</feature>
<comment type="caution">
    <text evidence="3">The sequence shown here is derived from an EMBL/GenBank/DDBJ whole genome shotgun (WGS) entry which is preliminary data.</text>
</comment>
<gene>
    <name evidence="3" type="ORF">ODALV1_LOCUS18015</name>
</gene>
<accession>A0ABP1R2E2</accession>
<keyword evidence="2" id="KW-0732">Signal</keyword>
<keyword evidence="4" id="KW-1185">Reference proteome</keyword>
<evidence type="ECO:0000256" key="2">
    <source>
        <dbReference type="SAM" id="SignalP"/>
    </source>
</evidence>
<feature type="region of interest" description="Disordered" evidence="1">
    <location>
        <begin position="25"/>
        <end position="52"/>
    </location>
</feature>
<reference evidence="3 4" key="1">
    <citation type="submission" date="2024-08" db="EMBL/GenBank/DDBJ databases">
        <authorList>
            <person name="Cucini C."/>
            <person name="Frati F."/>
        </authorList>
    </citation>
    <scope>NUCLEOTIDE SEQUENCE [LARGE SCALE GENOMIC DNA]</scope>
</reference>
<feature type="signal peptide" evidence="2">
    <location>
        <begin position="1"/>
        <end position="21"/>
    </location>
</feature>
<organism evidence="3 4">
    <name type="scientific">Orchesella dallaii</name>
    <dbReference type="NCBI Taxonomy" id="48710"/>
    <lineage>
        <taxon>Eukaryota</taxon>
        <taxon>Metazoa</taxon>
        <taxon>Ecdysozoa</taxon>
        <taxon>Arthropoda</taxon>
        <taxon>Hexapoda</taxon>
        <taxon>Collembola</taxon>
        <taxon>Entomobryomorpha</taxon>
        <taxon>Entomobryoidea</taxon>
        <taxon>Orchesellidae</taxon>
        <taxon>Orchesellinae</taxon>
        <taxon>Orchesella</taxon>
    </lineage>
</organism>
<proteinExistence type="predicted"/>
<evidence type="ECO:0000313" key="3">
    <source>
        <dbReference type="EMBL" id="CAL8118176.1"/>
    </source>
</evidence>